<dbReference type="GO" id="GO:0000162">
    <property type="term" value="P:L-tryptophan biosynthetic process"/>
    <property type="evidence" value="ECO:0007669"/>
    <property type="project" value="TreeGrafter"/>
</dbReference>
<organism evidence="4">
    <name type="scientific">freshwater metagenome</name>
    <dbReference type="NCBI Taxonomy" id="449393"/>
    <lineage>
        <taxon>unclassified sequences</taxon>
        <taxon>metagenomes</taxon>
        <taxon>ecological metagenomes</taxon>
    </lineage>
</organism>
<accession>A0A6J7NC04</accession>
<dbReference type="PRINTS" id="PR00099">
    <property type="entry name" value="CPSGATASE"/>
</dbReference>
<protein>
    <submittedName>
        <fullName evidence="4">Unannotated protein</fullName>
    </submittedName>
</protein>
<dbReference type="AlphaFoldDB" id="A0A6J7NC04"/>
<reference evidence="4" key="1">
    <citation type="submission" date="2020-05" db="EMBL/GenBank/DDBJ databases">
        <authorList>
            <person name="Chiriac C."/>
            <person name="Salcher M."/>
            <person name="Ghai R."/>
            <person name="Kavagutti S V."/>
        </authorList>
    </citation>
    <scope>NUCLEOTIDE SEQUENCE</scope>
</reference>
<keyword evidence="1" id="KW-0315">Glutamine amidotransferase</keyword>
<dbReference type="FunFam" id="3.40.50.880:FF:000003">
    <property type="entry name" value="Anthranilate synthase component II"/>
    <property type="match status" value="1"/>
</dbReference>
<dbReference type="PRINTS" id="PR00097">
    <property type="entry name" value="ANTSNTHASEII"/>
</dbReference>
<dbReference type="PANTHER" id="PTHR43418:SF4">
    <property type="entry name" value="MULTIFUNCTIONAL TRYPTOPHAN BIOSYNTHESIS PROTEIN"/>
    <property type="match status" value="1"/>
</dbReference>
<dbReference type="Pfam" id="PF00117">
    <property type="entry name" value="GATase"/>
    <property type="match status" value="1"/>
</dbReference>
<evidence type="ECO:0000256" key="1">
    <source>
        <dbReference type="ARBA" id="ARBA00022962"/>
    </source>
</evidence>
<feature type="domain" description="Glutamine amidotransferase" evidence="2">
    <location>
        <begin position="12"/>
        <end position="195"/>
    </location>
</feature>
<dbReference type="GO" id="GO:0005829">
    <property type="term" value="C:cytosol"/>
    <property type="evidence" value="ECO:0007669"/>
    <property type="project" value="TreeGrafter"/>
</dbReference>
<dbReference type="CDD" id="cd01743">
    <property type="entry name" value="GATase1_Anthranilate_Synthase"/>
    <property type="match status" value="1"/>
</dbReference>
<name>A0A6J7NC04_9ZZZZ</name>
<evidence type="ECO:0000259" key="2">
    <source>
        <dbReference type="Pfam" id="PF00117"/>
    </source>
</evidence>
<dbReference type="GO" id="GO:0004049">
    <property type="term" value="F:anthranilate synthase activity"/>
    <property type="evidence" value="ECO:0007669"/>
    <property type="project" value="TreeGrafter"/>
</dbReference>
<dbReference type="InterPro" id="IPR050472">
    <property type="entry name" value="Anth_synth/Amidotransfase"/>
</dbReference>
<dbReference type="NCBIfam" id="TIGR00566">
    <property type="entry name" value="trpG_papA"/>
    <property type="match status" value="1"/>
</dbReference>
<evidence type="ECO:0000313" key="4">
    <source>
        <dbReference type="EMBL" id="CAB4989805.1"/>
    </source>
</evidence>
<dbReference type="PANTHER" id="PTHR43418">
    <property type="entry name" value="MULTIFUNCTIONAL TRYPTOPHAN BIOSYNTHESIS PROTEIN-RELATED"/>
    <property type="match status" value="1"/>
</dbReference>
<dbReference type="Gene3D" id="3.40.50.880">
    <property type="match status" value="1"/>
</dbReference>
<dbReference type="EMBL" id="CAEZZM010000082">
    <property type="protein sequence ID" value="CAB4764791.1"/>
    <property type="molecule type" value="Genomic_DNA"/>
</dbReference>
<dbReference type="InterPro" id="IPR029062">
    <property type="entry name" value="Class_I_gatase-like"/>
</dbReference>
<dbReference type="SUPFAM" id="SSF52317">
    <property type="entry name" value="Class I glutamine amidotransferase-like"/>
    <property type="match status" value="1"/>
</dbReference>
<dbReference type="InterPro" id="IPR017926">
    <property type="entry name" value="GATASE"/>
</dbReference>
<dbReference type="PRINTS" id="PR00096">
    <property type="entry name" value="GATASE"/>
</dbReference>
<sequence length="201" mass="21372">MCCQDDGVTRVLVIDNYDSFTYNLVQYLGELGVEPIVVRNDAITIDEARALSPDGVLLSPGPGRPEDAGMLCAAITAFAGVVPVLGVCLGHQAIGQVYGGNVVGAPHLVHGKTSPISHNNEGVFAGLPNPLDATRYHSLIIERETLPEVLSITATTDDGMIMGVRHKSLDVEGVQFHPESILTTCGHDLLRNFVARCTTKA</sequence>
<gene>
    <name evidence="3" type="ORF">UFOPK2872_00751</name>
    <name evidence="4" type="ORF">UFOPK4000_00632</name>
</gene>
<dbReference type="EMBL" id="CAFBOT010000092">
    <property type="protein sequence ID" value="CAB4989805.1"/>
    <property type="molecule type" value="Genomic_DNA"/>
</dbReference>
<dbReference type="PROSITE" id="PS51273">
    <property type="entry name" value="GATASE_TYPE_1"/>
    <property type="match status" value="1"/>
</dbReference>
<proteinExistence type="predicted"/>
<dbReference type="InterPro" id="IPR006221">
    <property type="entry name" value="TrpG/PapA_dom"/>
</dbReference>
<evidence type="ECO:0000313" key="3">
    <source>
        <dbReference type="EMBL" id="CAB4764791.1"/>
    </source>
</evidence>